<evidence type="ECO:0000313" key="8">
    <source>
        <dbReference type="Proteomes" id="UP000554488"/>
    </source>
</evidence>
<reference evidence="6 8" key="3">
    <citation type="submission" date="2020-07" db="EMBL/GenBank/DDBJ databases">
        <title>Bacterial metabolism rescues the inhibition of intestinal drug absorption by food and drug additives.</title>
        <authorList>
            <person name="Zou L."/>
            <person name="Spanogiannopoulos P."/>
            <person name="Chien H.-C."/>
            <person name="Pieper L.M."/>
            <person name="Cai W."/>
            <person name="Khuri N."/>
            <person name="Pottel J."/>
            <person name="Vora B."/>
            <person name="Ni Z."/>
            <person name="Tsakalozou E."/>
            <person name="Zhang W."/>
            <person name="Shoichet B.K."/>
            <person name="Giacomini K.M."/>
            <person name="Turnbaugh P.J."/>
        </authorList>
    </citation>
    <scope>NUCLEOTIDE SEQUENCE [LARGE SCALE GENOMIC DNA]</scope>
    <source>
        <strain evidence="6 8">F22</strain>
    </source>
</reference>
<dbReference type="Proteomes" id="UP000554488">
    <property type="component" value="Unassembled WGS sequence"/>
</dbReference>
<dbReference type="Gene3D" id="3.40.50.720">
    <property type="entry name" value="NAD(P)-binding Rossmann-like Domain"/>
    <property type="match status" value="1"/>
</dbReference>
<dbReference type="AlphaFoldDB" id="A0A173S3G2"/>
<evidence type="ECO:0000256" key="4">
    <source>
        <dbReference type="RuleBase" id="RU000363"/>
    </source>
</evidence>
<evidence type="ECO:0000313" key="7">
    <source>
        <dbReference type="Proteomes" id="UP000095727"/>
    </source>
</evidence>
<comment type="similarity">
    <text evidence="1 4">Belongs to the short-chain dehydrogenases/reductases (SDR) family.</text>
</comment>
<evidence type="ECO:0000256" key="2">
    <source>
        <dbReference type="ARBA" id="ARBA00023002"/>
    </source>
</evidence>
<dbReference type="EC" id="1.1.1.100" evidence="5"/>
<dbReference type="EMBL" id="JABWDC010000081">
    <property type="protein sequence ID" value="NUN87748.1"/>
    <property type="molecule type" value="Genomic_DNA"/>
</dbReference>
<dbReference type="PRINTS" id="PR00080">
    <property type="entry name" value="SDRFAMILY"/>
</dbReference>
<dbReference type="PANTHER" id="PTHR42879:SF2">
    <property type="entry name" value="3-OXOACYL-[ACYL-CARRIER-PROTEIN] REDUCTASE FABG"/>
    <property type="match status" value="1"/>
</dbReference>
<gene>
    <name evidence="5" type="primary">fabG_1</name>
    <name evidence="6" type="synonym">fabG</name>
    <name evidence="5" type="ORF">ERS852574_01073</name>
    <name evidence="6" type="ORF">HUU93_14325</name>
</gene>
<dbReference type="GeneID" id="92825796"/>
<dbReference type="InterPro" id="IPR050259">
    <property type="entry name" value="SDR"/>
</dbReference>
<reference evidence="5 7" key="1">
    <citation type="submission" date="2015-09" db="EMBL/GenBank/DDBJ databases">
        <authorList>
            <consortium name="Pathogen Informatics"/>
        </authorList>
    </citation>
    <scope>NUCLEOTIDE SEQUENCE [LARGE SCALE GENOMIC DNA]</scope>
    <source>
        <strain evidence="5 7">2789STDY5834962</strain>
    </source>
</reference>
<keyword evidence="3" id="KW-0753">Steroid metabolism</keyword>
<dbReference type="SUPFAM" id="SSF51735">
    <property type="entry name" value="NAD(P)-binding Rossmann-fold domains"/>
    <property type="match status" value="1"/>
</dbReference>
<organism evidence="5 7">
    <name type="scientific">Coprococcus comes</name>
    <dbReference type="NCBI Taxonomy" id="410072"/>
    <lineage>
        <taxon>Bacteria</taxon>
        <taxon>Bacillati</taxon>
        <taxon>Bacillota</taxon>
        <taxon>Clostridia</taxon>
        <taxon>Lachnospirales</taxon>
        <taxon>Lachnospiraceae</taxon>
        <taxon>Coprococcus</taxon>
    </lineage>
</organism>
<keyword evidence="2 5" id="KW-0560">Oxidoreductase</keyword>
<dbReference type="PANTHER" id="PTHR42879">
    <property type="entry name" value="3-OXOACYL-(ACYL-CARRIER-PROTEIN) REDUCTASE"/>
    <property type="match status" value="1"/>
</dbReference>
<evidence type="ECO:0000256" key="1">
    <source>
        <dbReference type="ARBA" id="ARBA00006484"/>
    </source>
</evidence>
<dbReference type="NCBIfam" id="NF047420">
    <property type="entry name" value="EF_P_mod_YmfI"/>
    <property type="match status" value="1"/>
</dbReference>
<dbReference type="FunFam" id="3.40.50.720:FF:000173">
    <property type="entry name" value="3-oxoacyl-[acyl-carrier protein] reductase"/>
    <property type="match status" value="1"/>
</dbReference>
<dbReference type="Proteomes" id="UP000095727">
    <property type="component" value="Unassembled WGS sequence"/>
</dbReference>
<dbReference type="RefSeq" id="WP_008371467.1">
    <property type="nucleotide sequence ID" value="NZ_CAXSNH010000008.1"/>
</dbReference>
<evidence type="ECO:0000256" key="3">
    <source>
        <dbReference type="ARBA" id="ARBA00023221"/>
    </source>
</evidence>
<dbReference type="CDD" id="cd05233">
    <property type="entry name" value="SDR_c"/>
    <property type="match status" value="1"/>
</dbReference>
<dbReference type="PROSITE" id="PS00061">
    <property type="entry name" value="ADH_SHORT"/>
    <property type="match status" value="1"/>
</dbReference>
<dbReference type="InterPro" id="IPR036291">
    <property type="entry name" value="NAD(P)-bd_dom_sf"/>
</dbReference>
<dbReference type="NCBIfam" id="NF009466">
    <property type="entry name" value="PRK12826.1-2"/>
    <property type="match status" value="1"/>
</dbReference>
<sequence length="244" mass="26020">MNRKQILVTGASRGIGKACAIHFAKEGWHVFLNCRKSISELQATADFITKETSGSCEILPGDVGVPSEVGRIFDQIEMSGSGLDVLINNAGIAWMGLLTDMSIEEWNRMISTNLSSAFYCCRAALPYMIHQKAGRIINISSMWGTVGASCEVAYSATKSGLNGLTRALAKELAPSNIQVNAIACGVIDTVMNDLLDAEEKAALAEEIPAGRFGTPEEVALLAWQLANAPAYLTGQILGMDGGYI</sequence>
<protein>
    <submittedName>
        <fullName evidence="6">3-oxoacyl-ACP reductase FabG</fullName>
    </submittedName>
    <submittedName>
        <fullName evidence="5">3-oxoacyl-[acyl-carrier-protein] reductase FabG</fullName>
        <ecNumber evidence="5">1.1.1.100</ecNumber>
    </submittedName>
</protein>
<keyword evidence="3" id="KW-0443">Lipid metabolism</keyword>
<dbReference type="GO" id="GO:0004316">
    <property type="term" value="F:3-oxoacyl-[acyl-carrier-protein] reductase (NADPH) activity"/>
    <property type="evidence" value="ECO:0007669"/>
    <property type="project" value="UniProtKB-EC"/>
</dbReference>
<dbReference type="GO" id="GO:0008202">
    <property type="term" value="P:steroid metabolic process"/>
    <property type="evidence" value="ECO:0007669"/>
    <property type="project" value="UniProtKB-KW"/>
</dbReference>
<dbReference type="GO" id="GO:0032787">
    <property type="term" value="P:monocarboxylic acid metabolic process"/>
    <property type="evidence" value="ECO:0007669"/>
    <property type="project" value="UniProtKB-ARBA"/>
</dbReference>
<name>A0A173S3G2_9FIRM</name>
<evidence type="ECO:0000313" key="6">
    <source>
        <dbReference type="EMBL" id="NUN87748.1"/>
    </source>
</evidence>
<dbReference type="Pfam" id="PF00106">
    <property type="entry name" value="adh_short"/>
    <property type="match status" value="1"/>
</dbReference>
<dbReference type="EMBL" id="CYXR01000006">
    <property type="protein sequence ID" value="CUM84496.1"/>
    <property type="molecule type" value="Genomic_DNA"/>
</dbReference>
<evidence type="ECO:0000313" key="5">
    <source>
        <dbReference type="EMBL" id="CUM84496.1"/>
    </source>
</evidence>
<dbReference type="InterPro" id="IPR020904">
    <property type="entry name" value="Sc_DH/Rdtase_CS"/>
</dbReference>
<dbReference type="InterPro" id="IPR002347">
    <property type="entry name" value="SDR_fam"/>
</dbReference>
<accession>A0A173S3G2</accession>
<reference evidence="6 8" key="2">
    <citation type="submission" date="2020-04" db="EMBL/GenBank/DDBJ databases">
        <authorList>
            <person name="Pieper L."/>
        </authorList>
    </citation>
    <scope>NUCLEOTIDE SEQUENCE [LARGE SCALE GENOMIC DNA]</scope>
    <source>
        <strain evidence="6 8">F22</strain>
    </source>
</reference>
<dbReference type="PRINTS" id="PR00081">
    <property type="entry name" value="GDHRDH"/>
</dbReference>
<proteinExistence type="inferred from homology"/>